<proteinExistence type="predicted"/>
<evidence type="ECO:0000313" key="1">
    <source>
        <dbReference type="EMBL" id="KTF05578.1"/>
    </source>
</evidence>
<name>A0A1B6NQK0_9ZZZZ</name>
<reference evidence="1" key="1">
    <citation type="submission" date="2013-11" db="EMBL/GenBank/DDBJ databases">
        <title>Microbial diversity, functional groups and degradation webs in Northern and Southern Mediterranean and Red Sea marine crude oil polluted sites.</title>
        <authorList>
            <person name="Daffonchio D."/>
            <person name="Mapelli F."/>
            <person name="Ferrer M."/>
            <person name="Richter M."/>
            <person name="Cherif A."/>
            <person name="Malkawi H.I."/>
            <person name="Yakimov M.M."/>
            <person name="Abdel-Fattah Y.R."/>
            <person name="Blaghen M."/>
            <person name="Golyshin P.N."/>
            <person name="Kalogerakis N."/>
            <person name="Boon N."/>
            <person name="Magagnini M."/>
            <person name="Fava F."/>
        </authorList>
    </citation>
    <scope>NUCLEOTIDE SEQUENCE</scope>
</reference>
<sequence length="20" mass="2266">NTNAQRRAQPSLTLSLLRLI</sequence>
<accession>A0A1B6NQK0</accession>
<dbReference type="AlphaFoldDB" id="A0A1B6NQK0"/>
<feature type="non-terminal residue" evidence="1">
    <location>
        <position position="1"/>
    </location>
</feature>
<organism evidence="1">
    <name type="scientific">marine sediment metagenome</name>
    <dbReference type="NCBI Taxonomy" id="412755"/>
    <lineage>
        <taxon>unclassified sequences</taxon>
        <taxon>metagenomes</taxon>
        <taxon>ecological metagenomes</taxon>
    </lineage>
</organism>
<protein>
    <submittedName>
        <fullName evidence="1">Uncharacterized protein</fullName>
    </submittedName>
</protein>
<comment type="caution">
    <text evidence="1">The sequence shown here is derived from an EMBL/GenBank/DDBJ whole genome shotgun (WGS) entry which is preliminary data.</text>
</comment>
<gene>
    <name evidence="1" type="ORF">MGSAQ_002926</name>
</gene>
<dbReference type="EMBL" id="AYSL01001695">
    <property type="protein sequence ID" value="KTF05578.1"/>
    <property type="molecule type" value="Genomic_DNA"/>
</dbReference>